<evidence type="ECO:0000256" key="12">
    <source>
        <dbReference type="ARBA" id="ARBA00033413"/>
    </source>
</evidence>
<gene>
    <name evidence="14" type="primary">folK</name>
    <name evidence="14" type="ORF">Q4F19_01025</name>
</gene>
<evidence type="ECO:0000256" key="5">
    <source>
        <dbReference type="ARBA" id="ARBA00022679"/>
    </source>
</evidence>
<dbReference type="Pfam" id="PF01288">
    <property type="entry name" value="HPPK"/>
    <property type="match status" value="1"/>
</dbReference>
<keyword evidence="7" id="KW-0418">Kinase</keyword>
<dbReference type="PANTHER" id="PTHR43071:SF1">
    <property type="entry name" value="2-AMINO-4-HYDROXY-6-HYDROXYMETHYLDIHYDROPTERIDINE PYROPHOSPHOKINASE"/>
    <property type="match status" value="1"/>
</dbReference>
<keyword evidence="5 14" id="KW-0808">Transferase</keyword>
<evidence type="ECO:0000256" key="4">
    <source>
        <dbReference type="ARBA" id="ARBA00016218"/>
    </source>
</evidence>
<evidence type="ECO:0000259" key="13">
    <source>
        <dbReference type="Pfam" id="PF01288"/>
    </source>
</evidence>
<evidence type="ECO:0000313" key="14">
    <source>
        <dbReference type="EMBL" id="MDO6412954.1"/>
    </source>
</evidence>
<dbReference type="SUPFAM" id="SSF55083">
    <property type="entry name" value="6-hydroxymethyl-7,8-dihydropterin pyrophosphokinase, HPPK"/>
    <property type="match status" value="1"/>
</dbReference>
<evidence type="ECO:0000256" key="10">
    <source>
        <dbReference type="ARBA" id="ARBA00029409"/>
    </source>
</evidence>
<dbReference type="InterPro" id="IPR000550">
    <property type="entry name" value="Hppk"/>
</dbReference>
<dbReference type="EMBL" id="JAUOTP010000001">
    <property type="protein sequence ID" value="MDO6412954.1"/>
    <property type="molecule type" value="Genomic_DNA"/>
</dbReference>
<dbReference type="EC" id="2.7.6.3" evidence="3"/>
<evidence type="ECO:0000256" key="1">
    <source>
        <dbReference type="ARBA" id="ARBA00005051"/>
    </source>
</evidence>
<comment type="function">
    <text evidence="10">Catalyzes the transfer of pyrophosphate from adenosine triphosphate (ATP) to 6-hydroxymethyl-7,8-dihydropterin, an enzymatic step in folate biosynthesis pathway.</text>
</comment>
<evidence type="ECO:0000256" key="11">
    <source>
        <dbReference type="ARBA" id="ARBA00029766"/>
    </source>
</evidence>
<comment type="similarity">
    <text evidence="2">Belongs to the HPPK family.</text>
</comment>
<comment type="pathway">
    <text evidence="1">Cofactor biosynthesis; tetrahydrofolate biosynthesis; 2-amino-4-hydroxy-6-hydroxymethyl-7,8-dihydropteridine diphosphate from 7,8-dihydroneopterin triphosphate: step 4/4.</text>
</comment>
<dbReference type="CDD" id="cd00483">
    <property type="entry name" value="HPPK"/>
    <property type="match status" value="1"/>
</dbReference>
<evidence type="ECO:0000256" key="3">
    <source>
        <dbReference type="ARBA" id="ARBA00013253"/>
    </source>
</evidence>
<dbReference type="Gene3D" id="3.30.70.560">
    <property type="entry name" value="7,8-Dihydro-6-hydroxymethylpterin-pyrophosphokinase HPPK"/>
    <property type="match status" value="1"/>
</dbReference>
<evidence type="ECO:0000256" key="2">
    <source>
        <dbReference type="ARBA" id="ARBA00005810"/>
    </source>
</evidence>
<dbReference type="NCBIfam" id="TIGR01498">
    <property type="entry name" value="folK"/>
    <property type="match status" value="1"/>
</dbReference>
<keyword evidence="6" id="KW-0547">Nucleotide-binding</keyword>
<keyword evidence="8" id="KW-0067">ATP-binding</keyword>
<dbReference type="RefSeq" id="WP_303539282.1">
    <property type="nucleotide sequence ID" value="NZ_JAUOTP010000001.1"/>
</dbReference>
<proteinExistence type="inferred from homology"/>
<evidence type="ECO:0000256" key="6">
    <source>
        <dbReference type="ARBA" id="ARBA00022741"/>
    </source>
</evidence>
<keyword evidence="9" id="KW-0289">Folate biosynthesis</keyword>
<accession>A0ABT8Y3S1</accession>
<evidence type="ECO:0000313" key="15">
    <source>
        <dbReference type="Proteomes" id="UP001169764"/>
    </source>
</evidence>
<name>A0ABT8Y3S1_9SPHN</name>
<comment type="caution">
    <text evidence="14">The sequence shown here is derived from an EMBL/GenBank/DDBJ whole genome shotgun (WGS) entry which is preliminary data.</text>
</comment>
<protein>
    <recommendedName>
        <fullName evidence="4">2-amino-4-hydroxy-6-hydroxymethyldihydropteridine pyrophosphokinase</fullName>
        <ecNumber evidence="3">2.7.6.3</ecNumber>
    </recommendedName>
    <alternativeName>
        <fullName evidence="11">6-hydroxymethyl-7,8-dihydropterin pyrophosphokinase</fullName>
    </alternativeName>
    <alternativeName>
        <fullName evidence="12">7,8-dihydro-6-hydroxymethylpterin-pyrophosphokinase</fullName>
    </alternativeName>
</protein>
<keyword evidence="15" id="KW-1185">Reference proteome</keyword>
<organism evidence="14 15">
    <name type="scientific">Sphingomonas natans</name>
    <dbReference type="NCBI Taxonomy" id="3063330"/>
    <lineage>
        <taxon>Bacteria</taxon>
        <taxon>Pseudomonadati</taxon>
        <taxon>Pseudomonadota</taxon>
        <taxon>Alphaproteobacteria</taxon>
        <taxon>Sphingomonadales</taxon>
        <taxon>Sphingomonadaceae</taxon>
        <taxon>Sphingomonas</taxon>
    </lineage>
</organism>
<reference evidence="14" key="1">
    <citation type="submission" date="2023-07" db="EMBL/GenBank/DDBJ databases">
        <authorList>
            <person name="Kim M."/>
        </authorList>
    </citation>
    <scope>NUCLEOTIDE SEQUENCE</scope>
    <source>
        <strain evidence="14">BIUV-7</strain>
    </source>
</reference>
<dbReference type="GO" id="GO:0003848">
    <property type="term" value="F:2-amino-4-hydroxy-6-hydroxymethyldihydropteridine diphosphokinase activity"/>
    <property type="evidence" value="ECO:0007669"/>
    <property type="project" value="UniProtKB-EC"/>
</dbReference>
<feature type="domain" description="7,8-dihydro-6-hydroxymethylpterin-pyrophosphokinase" evidence="13">
    <location>
        <begin position="6"/>
        <end position="136"/>
    </location>
</feature>
<dbReference type="InterPro" id="IPR035907">
    <property type="entry name" value="Hppk_sf"/>
</dbReference>
<dbReference type="PANTHER" id="PTHR43071">
    <property type="entry name" value="2-AMINO-4-HYDROXY-6-HYDROXYMETHYLDIHYDROPTERIDINE PYROPHOSPHOKINASE"/>
    <property type="match status" value="1"/>
</dbReference>
<sequence length="162" mass="17870">MHVYAIALGSNRPHGRFGRPEAVVRAAAASLGEDITLLALSPIFATQAVGDRGRRFANAAATIETELDPPALLARLKRIERAFGRRRGKRWGTRVLDLDILLWSGGRWRSPRPRLVVPHPALGQRRFVLDPLIHVARDWPLAGTALTVAHARACLMAARPRD</sequence>
<dbReference type="Proteomes" id="UP001169764">
    <property type="component" value="Unassembled WGS sequence"/>
</dbReference>
<evidence type="ECO:0000256" key="7">
    <source>
        <dbReference type="ARBA" id="ARBA00022777"/>
    </source>
</evidence>
<evidence type="ECO:0000256" key="8">
    <source>
        <dbReference type="ARBA" id="ARBA00022840"/>
    </source>
</evidence>
<evidence type="ECO:0000256" key="9">
    <source>
        <dbReference type="ARBA" id="ARBA00022909"/>
    </source>
</evidence>